<evidence type="ECO:0000313" key="2">
    <source>
        <dbReference type="EMBL" id="KAK1680476.1"/>
    </source>
</evidence>
<dbReference type="GO" id="GO:0008270">
    <property type="term" value="F:zinc ion binding"/>
    <property type="evidence" value="ECO:0007669"/>
    <property type="project" value="InterPro"/>
</dbReference>
<dbReference type="Proteomes" id="UP001231189">
    <property type="component" value="Unassembled WGS sequence"/>
</dbReference>
<name>A0AAD8WVY4_LOLMU</name>
<evidence type="ECO:0000313" key="3">
    <source>
        <dbReference type="Proteomes" id="UP001231189"/>
    </source>
</evidence>
<feature type="compositionally biased region" description="Basic residues" evidence="1">
    <location>
        <begin position="387"/>
        <end position="401"/>
    </location>
</feature>
<dbReference type="AlphaFoldDB" id="A0AAD8WVY4"/>
<proteinExistence type="predicted"/>
<dbReference type="EMBL" id="JAUUTY010000002">
    <property type="protein sequence ID" value="KAK1680476.1"/>
    <property type="molecule type" value="Genomic_DNA"/>
</dbReference>
<reference evidence="2" key="1">
    <citation type="submission" date="2023-07" db="EMBL/GenBank/DDBJ databases">
        <title>A chromosome-level genome assembly of Lolium multiflorum.</title>
        <authorList>
            <person name="Chen Y."/>
            <person name="Copetti D."/>
            <person name="Kolliker R."/>
            <person name="Studer B."/>
        </authorList>
    </citation>
    <scope>NUCLEOTIDE SEQUENCE</scope>
    <source>
        <strain evidence="2">02402/16</strain>
        <tissue evidence="2">Leaf</tissue>
    </source>
</reference>
<dbReference type="PANTHER" id="PTHR33087">
    <property type="entry name" value="OS07G0539200 PROTEIN"/>
    <property type="match status" value="1"/>
</dbReference>
<dbReference type="Gene3D" id="4.10.60.10">
    <property type="entry name" value="Zinc finger, CCHC-type"/>
    <property type="match status" value="1"/>
</dbReference>
<keyword evidence="3" id="KW-1185">Reference proteome</keyword>
<organism evidence="2 3">
    <name type="scientific">Lolium multiflorum</name>
    <name type="common">Italian ryegrass</name>
    <name type="synonym">Lolium perenne subsp. multiflorum</name>
    <dbReference type="NCBI Taxonomy" id="4521"/>
    <lineage>
        <taxon>Eukaryota</taxon>
        <taxon>Viridiplantae</taxon>
        <taxon>Streptophyta</taxon>
        <taxon>Embryophyta</taxon>
        <taxon>Tracheophyta</taxon>
        <taxon>Spermatophyta</taxon>
        <taxon>Magnoliopsida</taxon>
        <taxon>Liliopsida</taxon>
        <taxon>Poales</taxon>
        <taxon>Poaceae</taxon>
        <taxon>BOP clade</taxon>
        <taxon>Pooideae</taxon>
        <taxon>Poodae</taxon>
        <taxon>Poeae</taxon>
        <taxon>Poeae Chloroplast Group 2 (Poeae type)</taxon>
        <taxon>Loliodinae</taxon>
        <taxon>Loliinae</taxon>
        <taxon>Lolium</taxon>
    </lineage>
</organism>
<dbReference type="InterPro" id="IPR053253">
    <property type="entry name" value="Sex_diff_modulator"/>
</dbReference>
<gene>
    <name evidence="2" type="ORF">QYE76_041324</name>
</gene>
<evidence type="ECO:0008006" key="4">
    <source>
        <dbReference type="Google" id="ProtNLM"/>
    </source>
</evidence>
<dbReference type="InterPro" id="IPR036875">
    <property type="entry name" value="Znf_CCHC_sf"/>
</dbReference>
<comment type="caution">
    <text evidence="2">The sequence shown here is derived from an EMBL/GenBank/DDBJ whole genome shotgun (WGS) entry which is preliminary data.</text>
</comment>
<accession>A0AAD8WVY4</accession>
<feature type="region of interest" description="Disordered" evidence="1">
    <location>
        <begin position="24"/>
        <end position="85"/>
    </location>
</feature>
<feature type="region of interest" description="Disordered" evidence="1">
    <location>
        <begin position="351"/>
        <end position="417"/>
    </location>
</feature>
<protein>
    <recommendedName>
        <fullName evidence="4">CCHC-type domain-containing protein</fullName>
    </recommendedName>
</protein>
<sequence length="522" mass="55502">MHFRMEGHISTECTNDTICVRCGGSQHTSRDCKRPRPVSNDSPPPLCAPSLRRPDGTPSVAAAEGRPGGDVARSSTPLPPPPMGAGRSWREVVSFSGGFESGTGPTAFSAPFAPSSPPSAQAEVADVARPTSPEPLDMCYVCPSAGMVQLEEDLDRDVAVTVAGERAVTVDVATAAIHAQLLLSVDVDYSIRASDPGDFLILCGSMEVRGQLLAAEVVSSAACTLYLQPWSRQAGAVQRETPFLADLKICGIPAHAWTERTAIKLLDGCGIIDSVDPATAARRDMSCFRLSLWTHDVASIPAVRWLAVLEPGSGQRLQVSSRRRRPHIAASKVLWYRIRFWVDRWIIAGTPPSSDGHNSDRSSDRAVTGSGGCNGPDLPMPAPWGGSRRRRRRRAPRRRRGQGGVADAVVPPPTSALLDQPALAPASAGRWRPTNCSLLPSHMEVAGGPTGATVPSVLAPGLCVLQAPAPPRFGGEHVDRWSLEPSSSVRPVQLLPADVFPSSVGMVAVGPMLRRCTRLPRA</sequence>
<evidence type="ECO:0000256" key="1">
    <source>
        <dbReference type="SAM" id="MobiDB-lite"/>
    </source>
</evidence>
<dbReference type="GO" id="GO:0003676">
    <property type="term" value="F:nucleic acid binding"/>
    <property type="evidence" value="ECO:0007669"/>
    <property type="project" value="InterPro"/>
</dbReference>
<dbReference type="PANTHER" id="PTHR33087:SF31">
    <property type="entry name" value="OS06G0482850 PROTEIN"/>
    <property type="match status" value="1"/>
</dbReference>
<dbReference type="SUPFAM" id="SSF57756">
    <property type="entry name" value="Retrovirus zinc finger-like domains"/>
    <property type="match status" value="1"/>
</dbReference>